<feature type="transmembrane region" description="Helical" evidence="2">
    <location>
        <begin position="475"/>
        <end position="502"/>
    </location>
</feature>
<keyword evidence="2" id="KW-0472">Membrane</keyword>
<dbReference type="AlphaFoldDB" id="A0A449AJ21"/>
<dbReference type="NCBIfam" id="NF045932">
    <property type="entry name" value="MAG3090_fam_N"/>
    <property type="match status" value="1"/>
</dbReference>
<dbReference type="Proteomes" id="UP000289506">
    <property type="component" value="Plasmid 13"/>
</dbReference>
<geneLocation type="plasmid" evidence="3 4">
    <name>13</name>
</geneLocation>
<protein>
    <submittedName>
        <fullName evidence="3">Uncharacterized protein</fullName>
    </submittedName>
</protein>
<proteinExistence type="predicted"/>
<keyword evidence="2" id="KW-1133">Transmembrane helix</keyword>
<accession>A0A449AJ21</accession>
<evidence type="ECO:0000256" key="2">
    <source>
        <dbReference type="SAM" id="Phobius"/>
    </source>
</evidence>
<dbReference type="RefSeq" id="WP_129720854.1">
    <property type="nucleotide sequence ID" value="NZ_LR214986.1"/>
</dbReference>
<organism evidence="3 4">
    <name type="scientific">Mycoplasmopsis cynos</name>
    <dbReference type="NCBI Taxonomy" id="171284"/>
    <lineage>
        <taxon>Bacteria</taxon>
        <taxon>Bacillati</taxon>
        <taxon>Mycoplasmatota</taxon>
        <taxon>Mycoplasmoidales</taxon>
        <taxon>Metamycoplasmataceae</taxon>
        <taxon>Mycoplasmopsis</taxon>
    </lineage>
</organism>
<evidence type="ECO:0000256" key="1">
    <source>
        <dbReference type="SAM" id="Coils"/>
    </source>
</evidence>
<evidence type="ECO:0000313" key="3">
    <source>
        <dbReference type="EMBL" id="VEU64977.1"/>
    </source>
</evidence>
<keyword evidence="3" id="KW-0614">Plasmid</keyword>
<name>A0A449AJ21_9BACT</name>
<gene>
    <name evidence="3" type="ORF">NCTC10142_00745</name>
</gene>
<sequence length="505" mass="57985">MKRLNCLYKPSFDKNFPWVLKHPKVKAALAVFKTRKAALNWFYSLDYECAIWFQTVKKIVGGLIINEKNSDSIYEYDLDVERFEDGKVNYSDAMDEIFVSTTTGLRNDKAAIKFLETIHEKVDYKVISDHKTYFPIDDDYIPERRKNSKDIQIEKLTQEVNELDELLKDTSGKFKQEIEELKLKLKDSNADKEALLKEIKALRMKIVEESVVQAKEAEKVVKETKKAEPKKVVEKVEIVKEVVKEVPIYIEKEVIKEVPVYIEKEVVKEVQTVKQSVVESKKYAYIKNLSLMKQLESLALYAKKVEAISNSYEKEVITSEKDFMDIKSEFEKVLGFEKTLASSNLDDKSKQLLKLISKSLATSVEKLSKVIKGSKEVEYVPAKFIYYKKSTGENLRLAQILSYVSYDGKHIAFVNEKDYKYAVFTSPTMDKSYFLVFESATSPMPITSPAKPKSEVAKPAEVTEASKHNEVSWAYTFWAIILYGIAYVILLVLVIVLAIAYFGGN</sequence>
<evidence type="ECO:0000313" key="4">
    <source>
        <dbReference type="Proteomes" id="UP000289506"/>
    </source>
</evidence>
<reference evidence="3 4" key="1">
    <citation type="submission" date="2019-01" db="EMBL/GenBank/DDBJ databases">
        <authorList>
            <consortium name="Pathogen Informatics"/>
        </authorList>
    </citation>
    <scope>NUCLEOTIDE SEQUENCE [LARGE SCALE GENOMIC DNA]</scope>
    <source>
        <strain evidence="3 4">NCTC10142</strain>
        <plasmid evidence="4">13</plasmid>
    </source>
</reference>
<keyword evidence="2" id="KW-0812">Transmembrane</keyword>
<dbReference type="EMBL" id="LR214986">
    <property type="protein sequence ID" value="VEU64977.1"/>
    <property type="molecule type" value="Genomic_DNA"/>
</dbReference>
<feature type="coiled-coil region" evidence="1">
    <location>
        <begin position="146"/>
        <end position="205"/>
    </location>
</feature>
<keyword evidence="1" id="KW-0175">Coiled coil</keyword>